<feature type="domain" description="Integrase catalytic" evidence="11">
    <location>
        <begin position="72"/>
        <end position="111"/>
    </location>
</feature>
<evidence type="ECO:0000256" key="8">
    <source>
        <dbReference type="ARBA" id="ARBA00022918"/>
    </source>
</evidence>
<protein>
    <recommendedName>
        <fullName evidence="1">RNA-directed DNA polymerase</fullName>
        <ecNumber evidence="1">2.7.7.49</ecNumber>
    </recommendedName>
</protein>
<dbReference type="InterPro" id="IPR036397">
    <property type="entry name" value="RNaseH_sf"/>
</dbReference>
<evidence type="ECO:0000259" key="10">
    <source>
        <dbReference type="PROSITE" id="PS50876"/>
    </source>
</evidence>
<sequence length="111" mass="11883">FLQEGNTCADALTAPAWAAPLADVMTQAVQSHAFFHQGAHALSRQFHLPMTAAHSTVASCSDCQHFTPPAVAGVNPRGLQALQLWQSDVTPILKFGRLKYVHVSVDIFSGA</sequence>
<dbReference type="EMBL" id="VWPV01039231">
    <property type="protein sequence ID" value="NWH67476.1"/>
    <property type="molecule type" value="Genomic_DNA"/>
</dbReference>
<keyword evidence="3" id="KW-0548">Nucleotidyltransferase</keyword>
<evidence type="ECO:0000256" key="6">
    <source>
        <dbReference type="ARBA" id="ARBA00022759"/>
    </source>
</evidence>
<keyword evidence="8" id="KW-0695">RNA-directed DNA polymerase</keyword>
<dbReference type="PROSITE" id="PS50994">
    <property type="entry name" value="INTEGRASE"/>
    <property type="match status" value="1"/>
</dbReference>
<dbReference type="Proteomes" id="UP000531151">
    <property type="component" value="Unassembled WGS sequence"/>
</dbReference>
<dbReference type="GO" id="GO:0003964">
    <property type="term" value="F:RNA-directed DNA polymerase activity"/>
    <property type="evidence" value="ECO:0007669"/>
    <property type="project" value="UniProtKB-KW"/>
</dbReference>
<dbReference type="InterPro" id="IPR001584">
    <property type="entry name" value="Integrase_cat-core"/>
</dbReference>
<dbReference type="Gene3D" id="1.10.10.200">
    <property type="match status" value="1"/>
</dbReference>
<comment type="caution">
    <text evidence="12">The sequence shown here is derived from an EMBL/GenBank/DDBJ whole genome shotgun (WGS) entry which is preliminary data.</text>
</comment>
<gene>
    <name evidence="12" type="primary">Ervk7_0</name>
    <name evidence="12" type="ORF">GEOCAL_R14903</name>
</gene>
<dbReference type="InterPro" id="IPR017856">
    <property type="entry name" value="Integrase-like_N"/>
</dbReference>
<evidence type="ECO:0000256" key="9">
    <source>
        <dbReference type="PROSITE-ProRule" id="PRU00450"/>
    </source>
</evidence>
<feature type="non-terminal residue" evidence="12">
    <location>
        <position position="111"/>
    </location>
</feature>
<feature type="domain" description="Integrase-type" evidence="10">
    <location>
        <begin position="23"/>
        <end position="64"/>
    </location>
</feature>
<keyword evidence="13" id="KW-1185">Reference proteome</keyword>
<dbReference type="OrthoDB" id="9381447at2759"/>
<evidence type="ECO:0000313" key="13">
    <source>
        <dbReference type="Proteomes" id="UP000531151"/>
    </source>
</evidence>
<accession>A0A7K4JQ97</accession>
<dbReference type="PROSITE" id="PS50876">
    <property type="entry name" value="ZF_INTEGRASE"/>
    <property type="match status" value="1"/>
</dbReference>
<evidence type="ECO:0000259" key="11">
    <source>
        <dbReference type="PROSITE" id="PS50994"/>
    </source>
</evidence>
<evidence type="ECO:0000256" key="2">
    <source>
        <dbReference type="ARBA" id="ARBA00022679"/>
    </source>
</evidence>
<dbReference type="AlphaFoldDB" id="A0A7K4JQ97"/>
<keyword evidence="9" id="KW-0862">Zinc</keyword>
<organism evidence="12 13">
    <name type="scientific">Geococcyx californianus</name>
    <name type="common">Greater roadrunner</name>
    <name type="synonym">Saurothera californiana</name>
    <dbReference type="NCBI Taxonomy" id="8947"/>
    <lineage>
        <taxon>Eukaryota</taxon>
        <taxon>Metazoa</taxon>
        <taxon>Chordata</taxon>
        <taxon>Craniata</taxon>
        <taxon>Vertebrata</taxon>
        <taxon>Euteleostomi</taxon>
        <taxon>Archelosauria</taxon>
        <taxon>Archosauria</taxon>
        <taxon>Dinosauria</taxon>
        <taxon>Saurischia</taxon>
        <taxon>Theropoda</taxon>
        <taxon>Coelurosauria</taxon>
        <taxon>Aves</taxon>
        <taxon>Neognathae</taxon>
        <taxon>Neoaves</taxon>
        <taxon>Otidimorphae</taxon>
        <taxon>Cuculiformes</taxon>
        <taxon>Neomorphidae</taxon>
        <taxon>Geococcyx</taxon>
    </lineage>
</organism>
<dbReference type="PANTHER" id="PTHR41694">
    <property type="entry name" value="ENDOGENOUS RETROVIRUS GROUP K MEMBER POL PROTEIN"/>
    <property type="match status" value="1"/>
</dbReference>
<evidence type="ECO:0000256" key="3">
    <source>
        <dbReference type="ARBA" id="ARBA00022695"/>
    </source>
</evidence>
<dbReference type="PANTHER" id="PTHR41694:SF3">
    <property type="entry name" value="RNA-DIRECTED DNA POLYMERASE-RELATED"/>
    <property type="match status" value="1"/>
</dbReference>
<evidence type="ECO:0000313" key="12">
    <source>
        <dbReference type="EMBL" id="NWH67476.1"/>
    </source>
</evidence>
<keyword evidence="7" id="KW-0378">Hydrolase</keyword>
<proteinExistence type="predicted"/>
<evidence type="ECO:0000256" key="1">
    <source>
        <dbReference type="ARBA" id="ARBA00012493"/>
    </source>
</evidence>
<name>A0A7K4JQ97_GEOCA</name>
<dbReference type="EC" id="2.7.7.49" evidence="1"/>
<dbReference type="GO" id="GO:0016787">
    <property type="term" value="F:hydrolase activity"/>
    <property type="evidence" value="ECO:0007669"/>
    <property type="project" value="UniProtKB-KW"/>
</dbReference>
<reference evidence="12 13" key="1">
    <citation type="submission" date="2019-09" db="EMBL/GenBank/DDBJ databases">
        <title>Bird 10,000 Genomes (B10K) Project - Family phase.</title>
        <authorList>
            <person name="Zhang G."/>
        </authorList>
    </citation>
    <scope>NUCLEOTIDE SEQUENCE [LARGE SCALE GENOMIC DNA]</scope>
    <source>
        <strain evidence="12">B10K-CU-031-07</strain>
        <tissue evidence="12">Muscle</tissue>
    </source>
</reference>
<dbReference type="Gene3D" id="3.30.420.10">
    <property type="entry name" value="Ribonuclease H-like superfamily/Ribonuclease H"/>
    <property type="match status" value="1"/>
</dbReference>
<dbReference type="SUPFAM" id="SSF46919">
    <property type="entry name" value="N-terminal Zn binding domain of HIV integrase"/>
    <property type="match status" value="1"/>
</dbReference>
<keyword evidence="9" id="KW-0863">Zinc-finger</keyword>
<feature type="non-terminal residue" evidence="12">
    <location>
        <position position="1"/>
    </location>
</feature>
<dbReference type="InterPro" id="IPR003308">
    <property type="entry name" value="Integrase_Zn-bd_dom_N"/>
</dbReference>
<dbReference type="Pfam" id="PF02022">
    <property type="entry name" value="Integrase_Zn"/>
    <property type="match status" value="1"/>
</dbReference>
<dbReference type="GO" id="GO:0015074">
    <property type="term" value="P:DNA integration"/>
    <property type="evidence" value="ECO:0007669"/>
    <property type="project" value="InterPro"/>
</dbReference>
<keyword evidence="4" id="KW-0540">Nuclease</keyword>
<dbReference type="GO" id="GO:0004519">
    <property type="term" value="F:endonuclease activity"/>
    <property type="evidence" value="ECO:0007669"/>
    <property type="project" value="UniProtKB-KW"/>
</dbReference>
<keyword evidence="5" id="KW-0479">Metal-binding</keyword>
<dbReference type="GO" id="GO:0008270">
    <property type="term" value="F:zinc ion binding"/>
    <property type="evidence" value="ECO:0007669"/>
    <property type="project" value="UniProtKB-KW"/>
</dbReference>
<evidence type="ECO:0000256" key="7">
    <source>
        <dbReference type="ARBA" id="ARBA00022801"/>
    </source>
</evidence>
<dbReference type="GO" id="GO:0035613">
    <property type="term" value="F:RNA stem-loop binding"/>
    <property type="evidence" value="ECO:0007669"/>
    <property type="project" value="TreeGrafter"/>
</dbReference>
<evidence type="ECO:0000256" key="5">
    <source>
        <dbReference type="ARBA" id="ARBA00022723"/>
    </source>
</evidence>
<evidence type="ECO:0000256" key="4">
    <source>
        <dbReference type="ARBA" id="ARBA00022722"/>
    </source>
</evidence>
<keyword evidence="2" id="KW-0808">Transferase</keyword>
<keyword evidence="6" id="KW-0255">Endonuclease</keyword>